<dbReference type="RefSeq" id="WP_344848406.1">
    <property type="nucleotide sequence ID" value="NZ_BAABAA010000015.1"/>
</dbReference>
<gene>
    <name evidence="1" type="ORF">GCM10022235_72590</name>
</gene>
<comment type="caution">
    <text evidence="1">The sequence shown here is derived from an EMBL/GenBank/DDBJ whole genome shotgun (WGS) entry which is preliminary data.</text>
</comment>
<dbReference type="EMBL" id="BAABAA010000015">
    <property type="protein sequence ID" value="GAA3590748.1"/>
    <property type="molecule type" value="Genomic_DNA"/>
</dbReference>
<organism evidence="1 2">
    <name type="scientific">Kribbella ginsengisoli</name>
    <dbReference type="NCBI Taxonomy" id="363865"/>
    <lineage>
        <taxon>Bacteria</taxon>
        <taxon>Bacillati</taxon>
        <taxon>Actinomycetota</taxon>
        <taxon>Actinomycetes</taxon>
        <taxon>Propionibacteriales</taxon>
        <taxon>Kribbellaceae</taxon>
        <taxon>Kribbella</taxon>
    </lineage>
</organism>
<evidence type="ECO:0008006" key="3">
    <source>
        <dbReference type="Google" id="ProtNLM"/>
    </source>
</evidence>
<keyword evidence="2" id="KW-1185">Reference proteome</keyword>
<dbReference type="Proteomes" id="UP001501222">
    <property type="component" value="Unassembled WGS sequence"/>
</dbReference>
<name>A0ABP6YV22_9ACTN</name>
<protein>
    <recommendedName>
        <fullName evidence="3">Restriction endonuclease</fullName>
    </recommendedName>
</protein>
<proteinExistence type="predicted"/>
<evidence type="ECO:0000313" key="2">
    <source>
        <dbReference type="Proteomes" id="UP001501222"/>
    </source>
</evidence>
<reference evidence="2" key="1">
    <citation type="journal article" date="2019" name="Int. J. Syst. Evol. Microbiol.">
        <title>The Global Catalogue of Microorganisms (GCM) 10K type strain sequencing project: providing services to taxonomists for standard genome sequencing and annotation.</title>
        <authorList>
            <consortium name="The Broad Institute Genomics Platform"/>
            <consortium name="The Broad Institute Genome Sequencing Center for Infectious Disease"/>
            <person name="Wu L."/>
            <person name="Ma J."/>
        </authorList>
    </citation>
    <scope>NUCLEOTIDE SEQUENCE [LARGE SCALE GENOMIC DNA]</scope>
    <source>
        <strain evidence="2">JCM 16928</strain>
    </source>
</reference>
<evidence type="ECO:0000313" key="1">
    <source>
        <dbReference type="EMBL" id="GAA3590748.1"/>
    </source>
</evidence>
<sequence length="254" mass="27244">MPDQSPKEALANTSMLGRLLEEISWEGQLVRGYRNGGRGRENVLTAEVLGPLSYLPRSTFLAAVFRAAHGADETRELIAAEAEQARITLLPDESTLSPGGTVVQPDGLLTTPSTHVLIESKGMGKSAFQPEQLSREFVCVLRDAGPARPLLLLITPNPPPVPVKGHGRLSIEDAITRYLEPVLARTAGLEAPGADLASRIPDSVAWITWPELREAVATAAIDLSTLPAGIAGTVQRLRDDLLTAVDWHSRSQQG</sequence>
<accession>A0ABP6YV22</accession>